<gene>
    <name evidence="2" type="ORF">METZ01_LOCUS16056</name>
</gene>
<dbReference type="EMBL" id="UINC01000911">
    <property type="protein sequence ID" value="SUZ63202.1"/>
    <property type="molecule type" value="Genomic_DNA"/>
</dbReference>
<reference evidence="2" key="1">
    <citation type="submission" date="2018-05" db="EMBL/GenBank/DDBJ databases">
        <authorList>
            <person name="Lanie J.A."/>
            <person name="Ng W.-L."/>
            <person name="Kazmierczak K.M."/>
            <person name="Andrzejewski T.M."/>
            <person name="Davidsen T.M."/>
            <person name="Wayne K.J."/>
            <person name="Tettelin H."/>
            <person name="Glass J.I."/>
            <person name="Rusch D."/>
            <person name="Podicherti R."/>
            <person name="Tsui H.-C.T."/>
            <person name="Winkler M.E."/>
        </authorList>
    </citation>
    <scope>NUCLEOTIDE SEQUENCE</scope>
</reference>
<proteinExistence type="predicted"/>
<feature type="region of interest" description="Disordered" evidence="1">
    <location>
        <begin position="1"/>
        <end position="55"/>
    </location>
</feature>
<evidence type="ECO:0000313" key="2">
    <source>
        <dbReference type="EMBL" id="SUZ63202.1"/>
    </source>
</evidence>
<feature type="region of interest" description="Disordered" evidence="1">
    <location>
        <begin position="89"/>
        <end position="110"/>
    </location>
</feature>
<dbReference type="AlphaFoldDB" id="A0A381P8C1"/>
<sequence length="110" mass="12156">MFSHPCLTRTGTVRVPNPLPRPLGNESGHQPVSRAPGAVRSIFEGHNHPSDTGTLPQQVDSKFLLQISFLLPHSLHQLHEVKQLSATFNKIGEKPDNQTSHDTANSLHRN</sequence>
<protein>
    <submittedName>
        <fullName evidence="2">Uncharacterized protein</fullName>
    </submittedName>
</protein>
<evidence type="ECO:0000256" key="1">
    <source>
        <dbReference type="SAM" id="MobiDB-lite"/>
    </source>
</evidence>
<name>A0A381P8C1_9ZZZZ</name>
<organism evidence="2">
    <name type="scientific">marine metagenome</name>
    <dbReference type="NCBI Taxonomy" id="408172"/>
    <lineage>
        <taxon>unclassified sequences</taxon>
        <taxon>metagenomes</taxon>
        <taxon>ecological metagenomes</taxon>
    </lineage>
</organism>
<accession>A0A381P8C1</accession>
<feature type="compositionally biased region" description="Polar residues" evidence="1">
    <location>
        <begin position="97"/>
        <end position="110"/>
    </location>
</feature>